<dbReference type="AlphaFoldDB" id="A0A7G9TD60"/>
<dbReference type="Proteomes" id="UP000515838">
    <property type="component" value="Chromosome"/>
</dbReference>
<dbReference type="RefSeq" id="WP_187573505.1">
    <property type="nucleotide sequence ID" value="NZ_CP060731.1"/>
</dbReference>
<feature type="transmembrane region" description="Helical" evidence="1">
    <location>
        <begin position="63"/>
        <end position="83"/>
    </location>
</feature>
<feature type="transmembrane region" description="Helical" evidence="1">
    <location>
        <begin position="179"/>
        <end position="200"/>
    </location>
</feature>
<feature type="transmembrane region" description="Helical" evidence="1">
    <location>
        <begin position="35"/>
        <end position="57"/>
    </location>
</feature>
<proteinExistence type="predicted"/>
<name>A0A7G9TD60_PSEMX</name>
<reference evidence="2 3" key="1">
    <citation type="submission" date="2020-08" db="EMBL/GenBank/DDBJ databases">
        <title>Streptomycin Non-resistant strain, P. mexicana.</title>
        <authorList>
            <person name="Ganesh-Kumar S."/>
            <person name="Zhe T."/>
            <person name="Yu Z."/>
            <person name="Min Y."/>
        </authorList>
    </citation>
    <scope>NUCLEOTIDE SEQUENCE [LARGE SCALE GENOMIC DNA]</scope>
    <source>
        <strain evidence="2 3">GTZY2</strain>
    </source>
</reference>
<dbReference type="EMBL" id="CP060731">
    <property type="protein sequence ID" value="QNN78035.1"/>
    <property type="molecule type" value="Genomic_DNA"/>
</dbReference>
<dbReference type="GeneID" id="81469500"/>
<accession>A0A7G9TD60</accession>
<evidence type="ECO:0000313" key="2">
    <source>
        <dbReference type="EMBL" id="QNN78035.1"/>
    </source>
</evidence>
<keyword evidence="1" id="KW-0472">Membrane</keyword>
<evidence type="ECO:0000256" key="1">
    <source>
        <dbReference type="SAM" id="Phobius"/>
    </source>
</evidence>
<gene>
    <name evidence="2" type="ORF">IAE60_00895</name>
</gene>
<feature type="transmembrane region" description="Helical" evidence="1">
    <location>
        <begin position="144"/>
        <end position="167"/>
    </location>
</feature>
<protein>
    <submittedName>
        <fullName evidence="2">Uncharacterized protein</fullName>
    </submittedName>
</protein>
<sequence length="226" mass="25409">MTIENTLSFTELDRRLREMPDGPAATLNTPPLFRIANVVGAVAAMFTLVPFVLVHIMTPGKWMITWAQIGFAVFLLALLPGIARSYGVLGWSLWRWRADQVSQLDHDMPLFRTIIVWLSERPTAALEEHQRMARLALAQMSAKIGMFTGGLERLGVLPVLVSAWLFFRHGDDLLDMPTWQFILGFGLIVFYFAMMVANLMRIRLQLYESLLSEALTAKAQSGAVAQ</sequence>
<organism evidence="2 3">
    <name type="scientific">Pseudoxanthomonas mexicana</name>
    <dbReference type="NCBI Taxonomy" id="128785"/>
    <lineage>
        <taxon>Bacteria</taxon>
        <taxon>Pseudomonadati</taxon>
        <taxon>Pseudomonadota</taxon>
        <taxon>Gammaproteobacteria</taxon>
        <taxon>Lysobacterales</taxon>
        <taxon>Lysobacteraceae</taxon>
        <taxon>Pseudoxanthomonas</taxon>
    </lineage>
</organism>
<evidence type="ECO:0000313" key="3">
    <source>
        <dbReference type="Proteomes" id="UP000515838"/>
    </source>
</evidence>
<keyword evidence="1" id="KW-0812">Transmembrane</keyword>
<keyword evidence="1" id="KW-1133">Transmembrane helix</keyword>